<evidence type="ECO:0000313" key="2">
    <source>
        <dbReference type="Proteomes" id="UP000020681"/>
    </source>
</evidence>
<protein>
    <submittedName>
        <fullName evidence="1">Uncharacterized protein</fullName>
    </submittedName>
</protein>
<gene>
    <name evidence="1" type="ORF">I551_4900</name>
</gene>
<comment type="caution">
    <text evidence="1">The sequence shown here is derived from an EMBL/GenBank/DDBJ whole genome shotgun (WGS) entry which is preliminary data.</text>
</comment>
<organism evidence="1 2">
    <name type="scientific">Mycobacterium ulcerans str. Harvey</name>
    <dbReference type="NCBI Taxonomy" id="1299332"/>
    <lineage>
        <taxon>Bacteria</taxon>
        <taxon>Bacillati</taxon>
        <taxon>Actinomycetota</taxon>
        <taxon>Actinomycetes</taxon>
        <taxon>Mycobacteriales</taxon>
        <taxon>Mycobacteriaceae</taxon>
        <taxon>Mycobacterium</taxon>
        <taxon>Mycobacterium ulcerans group</taxon>
    </lineage>
</organism>
<evidence type="ECO:0000313" key="1">
    <source>
        <dbReference type="EMBL" id="EUA88622.1"/>
    </source>
</evidence>
<proteinExistence type="predicted"/>
<dbReference type="Proteomes" id="UP000020681">
    <property type="component" value="Unassembled WGS sequence"/>
</dbReference>
<dbReference type="EMBL" id="JAOL01000137">
    <property type="protein sequence ID" value="EUA88622.1"/>
    <property type="molecule type" value="Genomic_DNA"/>
</dbReference>
<name>A0ABP3AB80_MYCUL</name>
<sequence length="43" mass="4549">MDLSGLNVGMGGIGKKDADLHARTRIPTARAGNSFGWTLRLPP</sequence>
<reference evidence="1 2" key="1">
    <citation type="submission" date="2014-01" db="EMBL/GenBank/DDBJ databases">
        <authorList>
            <person name="Dobos K."/>
            <person name="Lenaerts A."/>
            <person name="Ordway D."/>
            <person name="DeGroote M.A."/>
            <person name="Parker T."/>
            <person name="Sizemore C."/>
            <person name="Tallon L.J."/>
            <person name="Sadzewicz L.K."/>
            <person name="Sengamalay N."/>
            <person name="Fraser C.M."/>
            <person name="Hine E."/>
            <person name="Shefchek K.A."/>
            <person name="Das S.P."/>
            <person name="Tettelin H."/>
        </authorList>
    </citation>
    <scope>NUCLEOTIDE SEQUENCE [LARGE SCALE GENOMIC DNA]</scope>
    <source>
        <strain evidence="1 2">Harvey</strain>
    </source>
</reference>
<accession>A0ABP3AB80</accession>
<keyword evidence="2" id="KW-1185">Reference proteome</keyword>